<organism evidence="2 3">
    <name type="scientific">Herbaspirillum rhizosphaerae</name>
    <dbReference type="NCBI Taxonomy" id="346179"/>
    <lineage>
        <taxon>Bacteria</taxon>
        <taxon>Pseudomonadati</taxon>
        <taxon>Pseudomonadota</taxon>
        <taxon>Betaproteobacteria</taxon>
        <taxon>Burkholderiales</taxon>
        <taxon>Oxalobacteraceae</taxon>
        <taxon>Herbaspirillum</taxon>
    </lineage>
</organism>
<keyword evidence="3" id="KW-1185">Reference proteome</keyword>
<dbReference type="Proteomes" id="UP001629214">
    <property type="component" value="Unassembled WGS sequence"/>
</dbReference>
<dbReference type="EMBL" id="JAQQFR010000004">
    <property type="protein sequence ID" value="MFL9878381.1"/>
    <property type="molecule type" value="Genomic_DNA"/>
</dbReference>
<evidence type="ECO:0000313" key="3">
    <source>
        <dbReference type="Proteomes" id="UP001629214"/>
    </source>
</evidence>
<evidence type="ECO:0000256" key="1">
    <source>
        <dbReference type="SAM" id="MobiDB-lite"/>
    </source>
</evidence>
<reference evidence="2 3" key="1">
    <citation type="journal article" date="2024" name="Chem. Sci.">
        <title>Discovery of megapolipeptins by genome mining of a Burkholderiales bacteria collection.</title>
        <authorList>
            <person name="Paulo B.S."/>
            <person name="Recchia M.J.J."/>
            <person name="Lee S."/>
            <person name="Fergusson C.H."/>
            <person name="Romanowski S.B."/>
            <person name="Hernandez A."/>
            <person name="Krull N."/>
            <person name="Liu D.Y."/>
            <person name="Cavanagh H."/>
            <person name="Bos A."/>
            <person name="Gray C.A."/>
            <person name="Murphy B.T."/>
            <person name="Linington R.G."/>
            <person name="Eustaquio A.S."/>
        </authorList>
    </citation>
    <scope>NUCLEOTIDE SEQUENCE [LARGE SCALE GENOMIC DNA]</scope>
    <source>
        <strain evidence="2 3">RL21-008-BIB-B</strain>
    </source>
</reference>
<sequence length="93" mass="10557">METATIKNALHTSPMSVSMGRNMRLIYVFPLLLSLLAGCERSPLEKLVFEHAREQAKINAANFERNKEARERQQLALRRKFDADEPDAETGSP</sequence>
<protein>
    <recommendedName>
        <fullName evidence="4">Lipoprotein</fullName>
    </recommendedName>
</protein>
<comment type="caution">
    <text evidence="2">The sequence shown here is derived from an EMBL/GenBank/DDBJ whole genome shotgun (WGS) entry which is preliminary data.</text>
</comment>
<proteinExistence type="predicted"/>
<feature type="compositionally biased region" description="Acidic residues" evidence="1">
    <location>
        <begin position="84"/>
        <end position="93"/>
    </location>
</feature>
<feature type="region of interest" description="Disordered" evidence="1">
    <location>
        <begin position="66"/>
        <end position="93"/>
    </location>
</feature>
<name>A0ABW8Z5Q6_9BURK</name>
<feature type="compositionally biased region" description="Basic and acidic residues" evidence="1">
    <location>
        <begin position="66"/>
        <end position="83"/>
    </location>
</feature>
<evidence type="ECO:0008006" key="4">
    <source>
        <dbReference type="Google" id="ProtNLM"/>
    </source>
</evidence>
<dbReference type="RefSeq" id="WP_408167281.1">
    <property type="nucleotide sequence ID" value="NZ_JAQQFR010000004.1"/>
</dbReference>
<gene>
    <name evidence="2" type="ORF">PQR63_08315</name>
</gene>
<evidence type="ECO:0000313" key="2">
    <source>
        <dbReference type="EMBL" id="MFL9878381.1"/>
    </source>
</evidence>
<accession>A0ABW8Z5Q6</accession>